<proteinExistence type="inferred from homology"/>
<comment type="cofactor">
    <cofactor evidence="2">
        <name>Zn(2+)</name>
        <dbReference type="ChEBI" id="CHEBI:29105"/>
    </cofactor>
</comment>
<dbReference type="GO" id="GO:0006508">
    <property type="term" value="P:proteolysis"/>
    <property type="evidence" value="ECO:0007669"/>
    <property type="project" value="UniProtKB-KW"/>
</dbReference>
<dbReference type="InterPro" id="IPR012778">
    <property type="entry name" value="Pept_M1_aminopeptidase"/>
</dbReference>
<evidence type="ECO:0000259" key="14">
    <source>
        <dbReference type="Pfam" id="PF01433"/>
    </source>
</evidence>
<dbReference type="GO" id="GO:0008270">
    <property type="term" value="F:zinc ion binding"/>
    <property type="evidence" value="ECO:0007669"/>
    <property type="project" value="InterPro"/>
</dbReference>
<dbReference type="Pfam" id="PF17900">
    <property type="entry name" value="Peptidase_M1_N"/>
    <property type="match status" value="1"/>
</dbReference>
<dbReference type="Gene3D" id="1.10.390.10">
    <property type="entry name" value="Neutral Protease Domain 2"/>
    <property type="match status" value="1"/>
</dbReference>
<dbReference type="AlphaFoldDB" id="A0A4P7QIH3"/>
<sequence length="826" mass="91425">MTDANLTHVEAQARTRALELSAYYLHLDLSQAPTEEAGYTVTSRVDFTTTDAEVFLDYLGESVQSVAINGEAVEPDFDGGRIYLHDLPTGNPLSVEVTGTSLYSRTGQGLHRMRDNADGQTYVYSHLEPSDARRIFACFDQPDLKAIVNVTMTAPEGWTVLSNQPAISTAGTTTTFAPTPRLSTYLTSFAAGPYVSKQRTWNAPDGSLSSELRAFARASMEEYLDDEILDITARGMDFFHENYGFPYPWGKYDSIFVPEYNLGAMENPGLVTFTEKYLFRSKATRSQHAGRTNTILHEMSHMWFGDLVTPRWWDDLWLKESFAEFMGADASVEATPYTEAWTNFAGQRKNWAYSQDQLPTTHPIKAEIPDVDAARQNFDGITYAKGASVLKQLVHYVGRDNFYAGARDYFKAHAFDAATFGDLLTALRSHTDRDLDAWAHAWLRTWGPDTLTPRVEANTLIIEATADDKLRPHRIDVTLFDADLNPYSTLDVDVNGARTEVPITGEPALVLLNDNDHTYAKVRFDKTSLATLRASLSSIDNELSRAVAWTALWNLTRDGEWPVEDYLATVLAHAPAEQNPTLLTTAFANAAYAAGHYTPEAMRDEIRAKYADDVWALLKAAEAGSDTQLVLARAAIGALAATPEKAGTERLRYLLGGGVAGVELDPDIRWAVLTALSARDAVTAEELEEEKRRDNTLTGAAAYLGARYATPDAATKREVFDLLREPGRWSNAEVDALLSAFNAPRSGALTEPFAQEFFEVLGQIWEDHPIEIANRLVRGLYPELPMALEATDAFIANGKVPGALRRVLLEVQDAVRRALEVQGRQG</sequence>
<dbReference type="InterPro" id="IPR014782">
    <property type="entry name" value="Peptidase_M1_dom"/>
</dbReference>
<dbReference type="EC" id="3.4.11.2" evidence="4"/>
<keyword evidence="8" id="KW-0479">Metal-binding</keyword>
<evidence type="ECO:0000256" key="1">
    <source>
        <dbReference type="ARBA" id="ARBA00000098"/>
    </source>
</evidence>
<reference evidence="17 18" key="1">
    <citation type="submission" date="2019-04" db="EMBL/GenBank/DDBJ databases">
        <title>Corynebacterium endometrii sp. nov., isolated from the uterus of a cow with endometritis.</title>
        <authorList>
            <person name="Ballas P."/>
            <person name="Ruckert C."/>
            <person name="Wagener K."/>
            <person name="Drillich M."/>
            <person name="Kaempfer P."/>
            <person name="Busse H.-J."/>
            <person name="Ehling-Schulz M."/>
        </authorList>
    </citation>
    <scope>NUCLEOTIDE SEQUENCE [LARGE SCALE GENOMIC DNA]</scope>
    <source>
        <strain evidence="17 18">LMM-1653</strain>
    </source>
</reference>
<evidence type="ECO:0000256" key="9">
    <source>
        <dbReference type="ARBA" id="ARBA00022801"/>
    </source>
</evidence>
<dbReference type="PANTHER" id="PTHR11533">
    <property type="entry name" value="PROTEASE M1 ZINC METALLOPROTEASE"/>
    <property type="match status" value="1"/>
</dbReference>
<dbReference type="GO" id="GO:0005615">
    <property type="term" value="C:extracellular space"/>
    <property type="evidence" value="ECO:0007669"/>
    <property type="project" value="TreeGrafter"/>
</dbReference>
<evidence type="ECO:0000259" key="15">
    <source>
        <dbReference type="Pfam" id="PF11838"/>
    </source>
</evidence>
<dbReference type="GO" id="GO:0042277">
    <property type="term" value="F:peptide binding"/>
    <property type="evidence" value="ECO:0007669"/>
    <property type="project" value="TreeGrafter"/>
</dbReference>
<dbReference type="KEGG" id="cee:CENDO_11175"/>
<name>A0A4P7QIH3_9CORY</name>
<dbReference type="Pfam" id="PF01433">
    <property type="entry name" value="Peptidase_M1"/>
    <property type="match status" value="1"/>
</dbReference>
<evidence type="ECO:0000313" key="18">
    <source>
        <dbReference type="Proteomes" id="UP000296352"/>
    </source>
</evidence>
<dbReference type="PANTHER" id="PTHR11533:SF174">
    <property type="entry name" value="PUROMYCIN-SENSITIVE AMINOPEPTIDASE-RELATED"/>
    <property type="match status" value="1"/>
</dbReference>
<evidence type="ECO:0000259" key="16">
    <source>
        <dbReference type="Pfam" id="PF17900"/>
    </source>
</evidence>
<keyword evidence="11" id="KW-0482">Metalloprotease</keyword>
<organism evidence="17 18">
    <name type="scientific">Corynebacterium endometrii</name>
    <dbReference type="NCBI Taxonomy" id="2488819"/>
    <lineage>
        <taxon>Bacteria</taxon>
        <taxon>Bacillati</taxon>
        <taxon>Actinomycetota</taxon>
        <taxon>Actinomycetes</taxon>
        <taxon>Mycobacteriales</taxon>
        <taxon>Corynebacteriaceae</taxon>
        <taxon>Corynebacterium</taxon>
    </lineage>
</organism>
<dbReference type="FunFam" id="1.10.390.10:FF:000006">
    <property type="entry name" value="Puromycin-sensitive aminopeptidase"/>
    <property type="match status" value="1"/>
</dbReference>
<evidence type="ECO:0000256" key="4">
    <source>
        <dbReference type="ARBA" id="ARBA00012564"/>
    </source>
</evidence>
<dbReference type="InterPro" id="IPR042097">
    <property type="entry name" value="Aminopeptidase_N-like_N_sf"/>
</dbReference>
<dbReference type="RefSeq" id="WP_136142058.1">
    <property type="nucleotide sequence ID" value="NZ_CP039247.1"/>
</dbReference>
<evidence type="ECO:0000256" key="7">
    <source>
        <dbReference type="ARBA" id="ARBA00022670"/>
    </source>
</evidence>
<dbReference type="GO" id="GO:0016285">
    <property type="term" value="F:alanyl aminopeptidase activity"/>
    <property type="evidence" value="ECO:0007669"/>
    <property type="project" value="UniProtKB-EC"/>
</dbReference>
<dbReference type="NCBIfam" id="TIGR02412">
    <property type="entry name" value="pepN_strep_liv"/>
    <property type="match status" value="1"/>
</dbReference>
<keyword evidence="7" id="KW-0645">Protease</keyword>
<evidence type="ECO:0000256" key="12">
    <source>
        <dbReference type="ARBA" id="ARBA00029811"/>
    </source>
</evidence>
<evidence type="ECO:0000256" key="6">
    <source>
        <dbReference type="ARBA" id="ARBA00022438"/>
    </source>
</evidence>
<dbReference type="EMBL" id="CP039247">
    <property type="protein sequence ID" value="QCB29485.1"/>
    <property type="molecule type" value="Genomic_DNA"/>
</dbReference>
<evidence type="ECO:0000256" key="8">
    <source>
        <dbReference type="ARBA" id="ARBA00022723"/>
    </source>
</evidence>
<feature type="domain" description="Aminopeptidase N-like N-terminal" evidence="16">
    <location>
        <begin position="104"/>
        <end position="186"/>
    </location>
</feature>
<protein>
    <recommendedName>
        <fullName evidence="5">Aminopeptidase N</fullName>
        <ecNumber evidence="4">3.4.11.2</ecNumber>
    </recommendedName>
    <alternativeName>
        <fullName evidence="12">Alanine aminopeptidase</fullName>
    </alternativeName>
    <alternativeName>
        <fullName evidence="13">Lysyl aminopeptidase</fullName>
    </alternativeName>
</protein>
<dbReference type="InterPro" id="IPR050344">
    <property type="entry name" value="Peptidase_M1_aminopeptidases"/>
</dbReference>
<feature type="domain" description="ERAP1-like C-terminal" evidence="15">
    <location>
        <begin position="509"/>
        <end position="817"/>
    </location>
</feature>
<accession>A0A4P7QIH3</accession>
<dbReference type="PRINTS" id="PR00756">
    <property type="entry name" value="ALADIPTASE"/>
</dbReference>
<keyword evidence="18" id="KW-1185">Reference proteome</keyword>
<evidence type="ECO:0000313" key="17">
    <source>
        <dbReference type="EMBL" id="QCB29485.1"/>
    </source>
</evidence>
<keyword evidence="9 17" id="KW-0378">Hydrolase</keyword>
<gene>
    <name evidence="17" type="primary">pepN3</name>
    <name evidence="17" type="ORF">CENDO_11175</name>
</gene>
<dbReference type="Pfam" id="PF11838">
    <property type="entry name" value="ERAP1_C"/>
    <property type="match status" value="1"/>
</dbReference>
<evidence type="ECO:0000256" key="11">
    <source>
        <dbReference type="ARBA" id="ARBA00023049"/>
    </source>
</evidence>
<dbReference type="InterPro" id="IPR027268">
    <property type="entry name" value="Peptidase_M4/M1_CTD_sf"/>
</dbReference>
<comment type="catalytic activity">
    <reaction evidence="1">
        <text>Release of an N-terminal amino acid, Xaa-|-Yaa- from a peptide, amide or arylamide. Xaa is preferably Ala, but may be most amino acids including Pro (slow action). When a terminal hydrophobic residue is followed by a prolyl residue, the two may be released as an intact Xaa-Pro dipeptide.</text>
        <dbReference type="EC" id="3.4.11.2"/>
    </reaction>
</comment>
<dbReference type="SUPFAM" id="SSF63737">
    <property type="entry name" value="Leukotriene A4 hydrolase N-terminal domain"/>
    <property type="match status" value="1"/>
</dbReference>
<dbReference type="Proteomes" id="UP000296352">
    <property type="component" value="Chromosome"/>
</dbReference>
<dbReference type="GO" id="GO:0043171">
    <property type="term" value="P:peptide catabolic process"/>
    <property type="evidence" value="ECO:0007669"/>
    <property type="project" value="TreeGrafter"/>
</dbReference>
<dbReference type="GO" id="GO:0005737">
    <property type="term" value="C:cytoplasm"/>
    <property type="evidence" value="ECO:0007669"/>
    <property type="project" value="TreeGrafter"/>
</dbReference>
<dbReference type="InterPro" id="IPR001930">
    <property type="entry name" value="Peptidase_M1"/>
</dbReference>
<keyword evidence="6 17" id="KW-0031">Aminopeptidase</keyword>
<evidence type="ECO:0000256" key="2">
    <source>
        <dbReference type="ARBA" id="ARBA00001947"/>
    </source>
</evidence>
<keyword evidence="10" id="KW-0862">Zinc</keyword>
<dbReference type="OrthoDB" id="100605at2"/>
<dbReference type="GO" id="GO:0070006">
    <property type="term" value="F:metalloaminopeptidase activity"/>
    <property type="evidence" value="ECO:0007669"/>
    <property type="project" value="TreeGrafter"/>
</dbReference>
<evidence type="ECO:0000256" key="10">
    <source>
        <dbReference type="ARBA" id="ARBA00022833"/>
    </source>
</evidence>
<comment type="similarity">
    <text evidence="3">Belongs to the peptidase M1 family.</text>
</comment>
<evidence type="ECO:0000256" key="5">
    <source>
        <dbReference type="ARBA" id="ARBA00015611"/>
    </source>
</evidence>
<dbReference type="Gene3D" id="2.60.40.1730">
    <property type="entry name" value="tricorn interacting facor f3 domain"/>
    <property type="match status" value="1"/>
</dbReference>
<dbReference type="GO" id="GO:0016020">
    <property type="term" value="C:membrane"/>
    <property type="evidence" value="ECO:0007669"/>
    <property type="project" value="TreeGrafter"/>
</dbReference>
<dbReference type="SUPFAM" id="SSF55486">
    <property type="entry name" value="Metalloproteases ('zincins'), catalytic domain"/>
    <property type="match status" value="1"/>
</dbReference>
<feature type="domain" description="Peptidase M1 membrane alanine aminopeptidase" evidence="14">
    <location>
        <begin position="229"/>
        <end position="442"/>
    </location>
</feature>
<dbReference type="CDD" id="cd09602">
    <property type="entry name" value="M1_APN"/>
    <property type="match status" value="1"/>
</dbReference>
<dbReference type="InterPro" id="IPR045357">
    <property type="entry name" value="Aminopeptidase_N-like_N"/>
</dbReference>
<evidence type="ECO:0000256" key="3">
    <source>
        <dbReference type="ARBA" id="ARBA00010136"/>
    </source>
</evidence>
<evidence type="ECO:0000256" key="13">
    <source>
        <dbReference type="ARBA" id="ARBA00031533"/>
    </source>
</evidence>
<dbReference type="InterPro" id="IPR024571">
    <property type="entry name" value="ERAP1-like_C_dom"/>
</dbReference>